<comment type="caution">
    <text evidence="1">The sequence shown here is derived from an EMBL/GenBank/DDBJ whole genome shotgun (WGS) entry which is preliminary data.</text>
</comment>
<evidence type="ECO:0000313" key="1">
    <source>
        <dbReference type="EMBL" id="OWY99610.1"/>
    </source>
</evidence>
<sequence length="105" mass="11768">MCCLKGHVSFASFTTPNEHPGFLKKFVKSPALLRKIRAYNNALVLTSMGAAVCDNVAVRKWPTRHDLPSDQLITKYGAPTRQENEHHGWIGSHYFQGDTNDVISQ</sequence>
<reference evidence="2" key="1">
    <citation type="submission" date="2017-03" db="EMBL/GenBank/DDBJ databases">
        <title>Phytopthora megakarya and P. palmivora, two closely related causual agents of cacao black pod achieved similar genome size and gene model numbers by different mechanisms.</title>
        <authorList>
            <person name="Ali S."/>
            <person name="Shao J."/>
            <person name="Larry D.J."/>
            <person name="Kronmiller B."/>
            <person name="Shen D."/>
            <person name="Strem M.D."/>
            <person name="Melnick R.L."/>
            <person name="Guiltinan M.J."/>
            <person name="Tyler B.M."/>
            <person name="Meinhardt L.W."/>
            <person name="Bailey B.A."/>
        </authorList>
    </citation>
    <scope>NUCLEOTIDE SEQUENCE [LARGE SCALE GENOMIC DNA]</scope>
    <source>
        <strain evidence="2">zdho120</strain>
    </source>
</reference>
<proteinExistence type="predicted"/>
<protein>
    <submittedName>
        <fullName evidence="1">Uncharacterized protein</fullName>
    </submittedName>
</protein>
<name>A0A225V298_9STRA</name>
<organism evidence="1 2">
    <name type="scientific">Phytophthora megakarya</name>
    <dbReference type="NCBI Taxonomy" id="4795"/>
    <lineage>
        <taxon>Eukaryota</taxon>
        <taxon>Sar</taxon>
        <taxon>Stramenopiles</taxon>
        <taxon>Oomycota</taxon>
        <taxon>Peronosporomycetes</taxon>
        <taxon>Peronosporales</taxon>
        <taxon>Peronosporaceae</taxon>
        <taxon>Phytophthora</taxon>
    </lineage>
</organism>
<dbReference type="EMBL" id="NBNE01008320">
    <property type="protein sequence ID" value="OWY99610.1"/>
    <property type="molecule type" value="Genomic_DNA"/>
</dbReference>
<keyword evidence="2" id="KW-1185">Reference proteome</keyword>
<evidence type="ECO:0000313" key="2">
    <source>
        <dbReference type="Proteomes" id="UP000198211"/>
    </source>
</evidence>
<dbReference type="OrthoDB" id="8040188at2759"/>
<dbReference type="AlphaFoldDB" id="A0A225V298"/>
<gene>
    <name evidence="1" type="ORF">PHMEG_00029360</name>
</gene>
<dbReference type="Proteomes" id="UP000198211">
    <property type="component" value="Unassembled WGS sequence"/>
</dbReference>
<accession>A0A225V298</accession>